<evidence type="ECO:0000256" key="1">
    <source>
        <dbReference type="ARBA" id="ARBA00004123"/>
    </source>
</evidence>
<dbReference type="PROSITE" id="PS50048">
    <property type="entry name" value="ZN2_CY6_FUNGAL_2"/>
    <property type="match status" value="1"/>
</dbReference>
<dbReference type="GO" id="GO:0008270">
    <property type="term" value="F:zinc ion binding"/>
    <property type="evidence" value="ECO:0007669"/>
    <property type="project" value="InterPro"/>
</dbReference>
<dbReference type="InterPro" id="IPR007219">
    <property type="entry name" value="XnlR_reg_dom"/>
</dbReference>
<evidence type="ECO:0000313" key="7">
    <source>
        <dbReference type="Proteomes" id="UP000039046"/>
    </source>
</evidence>
<dbReference type="STRING" id="1531966.A0A0A1T6Q6"/>
<organism evidence="6 7">
    <name type="scientific">[Torrubiella] hemipterigena</name>
    <dbReference type="NCBI Taxonomy" id="1531966"/>
    <lineage>
        <taxon>Eukaryota</taxon>
        <taxon>Fungi</taxon>
        <taxon>Dikarya</taxon>
        <taxon>Ascomycota</taxon>
        <taxon>Pezizomycotina</taxon>
        <taxon>Sordariomycetes</taxon>
        <taxon>Hypocreomycetidae</taxon>
        <taxon>Hypocreales</taxon>
        <taxon>Clavicipitaceae</taxon>
        <taxon>Clavicipitaceae incertae sedis</taxon>
        <taxon>'Torrubiella' clade</taxon>
    </lineage>
</organism>
<dbReference type="Proteomes" id="UP000039046">
    <property type="component" value="Unassembled WGS sequence"/>
</dbReference>
<dbReference type="AlphaFoldDB" id="A0A0A1T6Q6"/>
<dbReference type="EMBL" id="CDHN01000005">
    <property type="protein sequence ID" value="CEJ92796.1"/>
    <property type="molecule type" value="Genomic_DNA"/>
</dbReference>
<dbReference type="Pfam" id="PF00172">
    <property type="entry name" value="Zn_clus"/>
    <property type="match status" value="1"/>
</dbReference>
<dbReference type="CDD" id="cd00067">
    <property type="entry name" value="GAL4"/>
    <property type="match status" value="1"/>
</dbReference>
<dbReference type="InterPro" id="IPR036864">
    <property type="entry name" value="Zn2-C6_fun-type_DNA-bd_sf"/>
</dbReference>
<dbReference type="Pfam" id="PF04082">
    <property type="entry name" value="Fungal_trans"/>
    <property type="match status" value="1"/>
</dbReference>
<keyword evidence="7" id="KW-1185">Reference proteome</keyword>
<dbReference type="OrthoDB" id="5344325at2759"/>
<dbReference type="SMART" id="SM00906">
    <property type="entry name" value="Fungal_trans"/>
    <property type="match status" value="1"/>
</dbReference>
<evidence type="ECO:0000259" key="5">
    <source>
        <dbReference type="PROSITE" id="PS50048"/>
    </source>
</evidence>
<comment type="subcellular location">
    <subcellularLocation>
        <location evidence="1">Nucleus</location>
    </subcellularLocation>
</comment>
<dbReference type="CDD" id="cd12148">
    <property type="entry name" value="fungal_TF_MHR"/>
    <property type="match status" value="1"/>
</dbReference>
<dbReference type="SUPFAM" id="SSF57701">
    <property type="entry name" value="Zn2/Cys6 DNA-binding domain"/>
    <property type="match status" value="1"/>
</dbReference>
<dbReference type="HOGENOM" id="CLU_012800_1_1_1"/>
<feature type="region of interest" description="Disordered" evidence="4">
    <location>
        <begin position="52"/>
        <end position="80"/>
    </location>
</feature>
<accession>A0A0A1T6Q6</accession>
<evidence type="ECO:0000256" key="4">
    <source>
        <dbReference type="SAM" id="MobiDB-lite"/>
    </source>
</evidence>
<dbReference type="GO" id="GO:0000981">
    <property type="term" value="F:DNA-binding transcription factor activity, RNA polymerase II-specific"/>
    <property type="evidence" value="ECO:0007669"/>
    <property type="project" value="InterPro"/>
</dbReference>
<dbReference type="GO" id="GO:0005634">
    <property type="term" value="C:nucleus"/>
    <property type="evidence" value="ECO:0007669"/>
    <property type="project" value="UniProtKB-SubCell"/>
</dbReference>
<feature type="region of interest" description="Disordered" evidence="4">
    <location>
        <begin position="539"/>
        <end position="638"/>
    </location>
</feature>
<feature type="compositionally biased region" description="Basic and acidic residues" evidence="4">
    <location>
        <begin position="62"/>
        <end position="80"/>
    </location>
</feature>
<dbReference type="PANTHER" id="PTHR31001:SF84">
    <property type="entry name" value="FUNGAL SPECIFIC TRANSCRIPTION FACTOR"/>
    <property type="match status" value="1"/>
</dbReference>
<gene>
    <name evidence="6" type="ORF">VHEMI08426</name>
</gene>
<dbReference type="InterPro" id="IPR001138">
    <property type="entry name" value="Zn2Cys6_DnaBD"/>
</dbReference>
<dbReference type="GO" id="GO:0003677">
    <property type="term" value="F:DNA binding"/>
    <property type="evidence" value="ECO:0007669"/>
    <property type="project" value="InterPro"/>
</dbReference>
<dbReference type="InterPro" id="IPR050613">
    <property type="entry name" value="Sec_Metabolite_Reg"/>
</dbReference>
<feature type="domain" description="Zn(2)-C6 fungal-type" evidence="5">
    <location>
        <begin position="16"/>
        <end position="47"/>
    </location>
</feature>
<keyword evidence="3" id="KW-0539">Nucleus</keyword>
<evidence type="ECO:0000313" key="6">
    <source>
        <dbReference type="EMBL" id="CEJ92796.1"/>
    </source>
</evidence>
<sequence length="813" mass="90569">MSSNIILCETGYYRSACVECQRRKQKCNREWPCDSCRRRKIPDGCRYNDMSMTGDGTGQDFPDDKPVIPKEKRPSRAAGDGKDGNYVFETMAERAYATIGIDEKLNSDKDTAREDIVKLDSSPQLQKILDMLPDRRTVDSIIHVFLTDVNYHYYIIHPTHFLKSYNLWWDMRAAQRPLSLQYTLLLTMLVAGTLQHVPEHLQESVGTEVGESTETYSDKLHDATRELASVLPANHYHILNVQRLLHSCYWYKAEAKFVEAWHVLSQAILEARELGIHMEAPEGSISDYDREINRRLWCILDTWDWQISSGLARPKLIDRQQCTAELPDLTLEGYDPPPLLHMKLQSSLVRKLAARFNAPKNIISPEDIQEYKNMIVDWVAQFPPEYDFYKPDDSRDMVHPWIVPHRFYLYTMACILITNPIRAYMVKAYTWESPQEDVEIRNVGVYYSLVLIASLRRWVDIISSRDGRLHFIIFSIFDTAAMLCTAMIKDDVKTLPRREEIITAIADSNVMLTKLMSVSKTAKVSRDILNRLSRKLPQVTTHSLAPTDDRRKRNKLAATSPSARTKRSPNASVSPQPLTPSSVNKPPAVPLQTSTANSSRQPTQPLSSGSTPQTYLGGPQNGRIYPGPPQQQPMNSYAPLNAGLQSASQGPPVNMQPISGPPQSAVPAMHMHLQVPGPNLGQTLVPEAFSSAIEGGVPAVATNWSSTTGPLTVGSTVGAPIHGNGIPMVAVGNGFVPMNGGHIPAHPQAPGIMAPHGVYAFPTPTEDPVPDIDLSNLTDLEVGGLAPLWSWHSSNLDGIYLGNDDTPPVHHGT</sequence>
<dbReference type="PANTHER" id="PTHR31001">
    <property type="entry name" value="UNCHARACTERIZED TRANSCRIPTIONAL REGULATORY PROTEIN"/>
    <property type="match status" value="1"/>
</dbReference>
<dbReference type="SMART" id="SM00066">
    <property type="entry name" value="GAL4"/>
    <property type="match status" value="1"/>
</dbReference>
<protein>
    <recommendedName>
        <fullName evidence="5">Zn(2)-C6 fungal-type domain-containing protein</fullName>
    </recommendedName>
</protein>
<name>A0A0A1T6Q6_9HYPO</name>
<evidence type="ECO:0000256" key="2">
    <source>
        <dbReference type="ARBA" id="ARBA00022723"/>
    </source>
</evidence>
<feature type="compositionally biased region" description="Polar residues" evidence="4">
    <location>
        <begin position="591"/>
        <end position="614"/>
    </location>
</feature>
<dbReference type="Gene3D" id="4.10.240.10">
    <property type="entry name" value="Zn(2)-C6 fungal-type DNA-binding domain"/>
    <property type="match status" value="1"/>
</dbReference>
<reference evidence="6 7" key="1">
    <citation type="journal article" date="2015" name="Genome Announc.">
        <title>Draft Genome Sequence and Gene Annotation of the Entomopathogenic Fungus Verticillium hemipterigenum.</title>
        <authorList>
            <person name="Horn F."/>
            <person name="Habel A."/>
            <person name="Scharf D.H."/>
            <person name="Dworschak J."/>
            <person name="Brakhage A.A."/>
            <person name="Guthke R."/>
            <person name="Hertweck C."/>
            <person name="Linde J."/>
        </authorList>
    </citation>
    <scope>NUCLEOTIDE SEQUENCE [LARGE SCALE GENOMIC DNA]</scope>
</reference>
<feature type="compositionally biased region" description="Polar residues" evidence="4">
    <location>
        <begin position="557"/>
        <end position="584"/>
    </location>
</feature>
<evidence type="ECO:0000256" key="3">
    <source>
        <dbReference type="ARBA" id="ARBA00023242"/>
    </source>
</evidence>
<dbReference type="GO" id="GO:0006351">
    <property type="term" value="P:DNA-templated transcription"/>
    <property type="evidence" value="ECO:0007669"/>
    <property type="project" value="InterPro"/>
</dbReference>
<proteinExistence type="predicted"/>
<keyword evidence="2" id="KW-0479">Metal-binding</keyword>